<dbReference type="SUPFAM" id="SSF51735">
    <property type="entry name" value="NAD(P)-binding Rossmann-fold domains"/>
    <property type="match status" value="1"/>
</dbReference>
<dbReference type="Pfam" id="PF08240">
    <property type="entry name" value="ADH_N"/>
    <property type="match status" value="1"/>
</dbReference>
<evidence type="ECO:0000256" key="4">
    <source>
        <dbReference type="ARBA" id="ARBA00023002"/>
    </source>
</evidence>
<proteinExistence type="inferred from homology"/>
<dbReference type="RefSeq" id="WP_413280898.1">
    <property type="nucleotide sequence ID" value="NZ_JBHFNT010000257.1"/>
</dbReference>
<keyword evidence="4 7" id="KW-0560">Oxidoreductase</keyword>
<keyword evidence="3 5" id="KW-0862">Zinc</keyword>
<organism evidence="7 8">
    <name type="scientific">Floridaenema evergladense BLCC-F167</name>
    <dbReference type="NCBI Taxonomy" id="3153639"/>
    <lineage>
        <taxon>Bacteria</taxon>
        <taxon>Bacillati</taxon>
        <taxon>Cyanobacteriota</taxon>
        <taxon>Cyanophyceae</taxon>
        <taxon>Oscillatoriophycideae</taxon>
        <taxon>Aerosakkonematales</taxon>
        <taxon>Aerosakkonemataceae</taxon>
        <taxon>Floridanema</taxon>
        <taxon>Floridanema evergladense</taxon>
    </lineage>
</organism>
<dbReference type="CDD" id="cd05283">
    <property type="entry name" value="CAD1"/>
    <property type="match status" value="1"/>
</dbReference>
<sequence length="335" mass="36283">MKINALASYQTGEPLKDYSFDSGELQDYDCLIKVLACGICHSDIHMIDNDWGNSRYPLVPGHEVIGEVVELGSQVRHLKIGDRVGVGWQMSSCLQCPDCLKGNENLCDQNQGLIVSGYGGFADYLKVDSRFAFHIPEGIETEAAGPLLCGGITVYAGLRYAGMSSGQEIGVIGIGGLGHLAVQFASKLGNSVTVFTTSQDKAEFAHQLGANHVVVVPPGESPPPPTRLLDIIISTVPQSLNWSAYIEYLNSDGTLTLVGVPDAPLTIPLFPLLMKRRRVMSSPIGGRGMIVEMLSVADRFGIKPIIETFPLQQVNEAMQKVHDNKVRYRAVLKVS</sequence>
<comment type="cofactor">
    <cofactor evidence="1 5">
        <name>Zn(2+)</name>
        <dbReference type="ChEBI" id="CHEBI:29105"/>
    </cofactor>
</comment>
<gene>
    <name evidence="7" type="ORF">ACE1CA_29225</name>
</gene>
<dbReference type="PROSITE" id="PS00059">
    <property type="entry name" value="ADH_ZINC"/>
    <property type="match status" value="1"/>
</dbReference>
<comment type="caution">
    <text evidence="7">The sequence shown here is derived from an EMBL/GenBank/DDBJ whole genome shotgun (WGS) entry which is preliminary data.</text>
</comment>
<dbReference type="SMART" id="SM00829">
    <property type="entry name" value="PKS_ER"/>
    <property type="match status" value="1"/>
</dbReference>
<name>A0ABV4WUS1_9CYAN</name>
<dbReference type="InterPro" id="IPR011032">
    <property type="entry name" value="GroES-like_sf"/>
</dbReference>
<protein>
    <submittedName>
        <fullName evidence="7">NAD(P)-dependent alcohol dehydrogenase</fullName>
        <ecNumber evidence="7">1.1.-.-</ecNumber>
    </submittedName>
</protein>
<dbReference type="InterPro" id="IPR002328">
    <property type="entry name" value="ADH_Zn_CS"/>
</dbReference>
<accession>A0ABV4WUS1</accession>
<evidence type="ECO:0000256" key="3">
    <source>
        <dbReference type="ARBA" id="ARBA00022833"/>
    </source>
</evidence>
<dbReference type="PANTHER" id="PTHR42683">
    <property type="entry name" value="ALDEHYDE REDUCTASE"/>
    <property type="match status" value="1"/>
</dbReference>
<keyword evidence="8" id="KW-1185">Reference proteome</keyword>
<evidence type="ECO:0000313" key="7">
    <source>
        <dbReference type="EMBL" id="MFB2838592.1"/>
    </source>
</evidence>
<evidence type="ECO:0000313" key="8">
    <source>
        <dbReference type="Proteomes" id="UP001576780"/>
    </source>
</evidence>
<dbReference type="Gene3D" id="3.90.180.10">
    <property type="entry name" value="Medium-chain alcohol dehydrogenases, catalytic domain"/>
    <property type="match status" value="1"/>
</dbReference>
<dbReference type="EMBL" id="JBHFNT010000257">
    <property type="protein sequence ID" value="MFB2838592.1"/>
    <property type="molecule type" value="Genomic_DNA"/>
</dbReference>
<dbReference type="InterPro" id="IPR047109">
    <property type="entry name" value="CAD-like"/>
</dbReference>
<dbReference type="Pfam" id="PF00107">
    <property type="entry name" value="ADH_zinc_N"/>
    <property type="match status" value="1"/>
</dbReference>
<dbReference type="InterPro" id="IPR036291">
    <property type="entry name" value="NAD(P)-bd_dom_sf"/>
</dbReference>
<feature type="domain" description="Enoyl reductase (ER)" evidence="6">
    <location>
        <begin position="4"/>
        <end position="332"/>
    </location>
</feature>
<comment type="similarity">
    <text evidence="5">Belongs to the zinc-containing alcohol dehydrogenase family.</text>
</comment>
<dbReference type="InterPro" id="IPR013149">
    <property type="entry name" value="ADH-like_C"/>
</dbReference>
<evidence type="ECO:0000256" key="2">
    <source>
        <dbReference type="ARBA" id="ARBA00022723"/>
    </source>
</evidence>
<dbReference type="GO" id="GO:0016491">
    <property type="term" value="F:oxidoreductase activity"/>
    <property type="evidence" value="ECO:0007669"/>
    <property type="project" value="UniProtKB-KW"/>
</dbReference>
<dbReference type="PROSITE" id="PS00065">
    <property type="entry name" value="D_2_HYDROXYACID_DH_1"/>
    <property type="match status" value="1"/>
</dbReference>
<reference evidence="7 8" key="1">
    <citation type="submission" date="2024-09" db="EMBL/GenBank/DDBJ databases">
        <title>Floridaenema gen nov. (Aerosakkonemataceae, Aerosakkonematales ord. nov., Cyanobacteria) from benthic tropical and subtropical fresh waters, with the description of four new species.</title>
        <authorList>
            <person name="Moretto J.A."/>
            <person name="Berthold D.E."/>
            <person name="Lefler F.W."/>
            <person name="Huang I.-S."/>
            <person name="Laughinghouse H. IV."/>
        </authorList>
    </citation>
    <scope>NUCLEOTIDE SEQUENCE [LARGE SCALE GENOMIC DNA]</scope>
    <source>
        <strain evidence="7 8">BLCC-F167</strain>
    </source>
</reference>
<dbReference type="SUPFAM" id="SSF50129">
    <property type="entry name" value="GroES-like"/>
    <property type="match status" value="1"/>
</dbReference>
<dbReference type="InterPro" id="IPR013154">
    <property type="entry name" value="ADH-like_N"/>
</dbReference>
<dbReference type="InterPro" id="IPR029752">
    <property type="entry name" value="D-isomer_DH_CS1"/>
</dbReference>
<evidence type="ECO:0000256" key="1">
    <source>
        <dbReference type="ARBA" id="ARBA00001947"/>
    </source>
</evidence>
<dbReference type="Proteomes" id="UP001576780">
    <property type="component" value="Unassembled WGS sequence"/>
</dbReference>
<dbReference type="Gene3D" id="3.40.50.720">
    <property type="entry name" value="NAD(P)-binding Rossmann-like Domain"/>
    <property type="match status" value="1"/>
</dbReference>
<dbReference type="EC" id="1.1.-.-" evidence="7"/>
<keyword evidence="2 5" id="KW-0479">Metal-binding</keyword>
<evidence type="ECO:0000259" key="6">
    <source>
        <dbReference type="SMART" id="SM00829"/>
    </source>
</evidence>
<dbReference type="InterPro" id="IPR020843">
    <property type="entry name" value="ER"/>
</dbReference>
<evidence type="ECO:0000256" key="5">
    <source>
        <dbReference type="RuleBase" id="RU361277"/>
    </source>
</evidence>